<dbReference type="NCBIfam" id="TIGR00765">
    <property type="entry name" value="yihY_not_rbn"/>
    <property type="match status" value="1"/>
</dbReference>
<dbReference type="PIRSF" id="PIRSF035875">
    <property type="entry name" value="RNase_BN"/>
    <property type="match status" value="1"/>
</dbReference>
<dbReference type="GO" id="GO:0005886">
    <property type="term" value="C:plasma membrane"/>
    <property type="evidence" value="ECO:0007669"/>
    <property type="project" value="UniProtKB-SubCell"/>
</dbReference>
<dbReference type="AlphaFoldDB" id="A0A0R2CVH6"/>
<sequence>MAKRKLHQVIPMSRRQRGSRFIYLLIAQIKTSGINDAAVVVAFWELLSLFPLIIFAGNIVPLLHIDGRNLIDYAITAFPPEIAKQILPIARHFIINGSGSLLSFGAIGTLWAASRGINALKRMMDRTYGVLGRQNPILLRIVSMLMTLFLAIALVILILVFSFGQQILDWLTPLLNIPFDLPQLFSTLKWPVTTIVAFLMLLLIYYLLPNVKLRLRSVFPGALLTTVSWLLLSQLFSLYVRYFAQTVLSYGTIGFFIVLLLWLDFSAWIVMFGAMVNVVVQYTFYGDVEYSQNRVQHLLERKKNETIR</sequence>
<feature type="transmembrane region" description="Helical" evidence="6">
    <location>
        <begin position="188"/>
        <end position="208"/>
    </location>
</feature>
<proteinExistence type="predicted"/>
<keyword evidence="8" id="KW-1185">Reference proteome</keyword>
<comment type="subcellular location">
    <subcellularLocation>
        <location evidence="1">Cell membrane</location>
        <topology evidence="1">Multi-pass membrane protein</topology>
    </subcellularLocation>
</comment>
<dbReference type="Proteomes" id="UP000051638">
    <property type="component" value="Unassembled WGS sequence"/>
</dbReference>
<dbReference type="PANTHER" id="PTHR30213">
    <property type="entry name" value="INNER MEMBRANE PROTEIN YHJD"/>
    <property type="match status" value="1"/>
</dbReference>
<evidence type="ECO:0000256" key="3">
    <source>
        <dbReference type="ARBA" id="ARBA00022692"/>
    </source>
</evidence>
<feature type="transmembrane region" description="Helical" evidence="6">
    <location>
        <begin position="242"/>
        <end position="263"/>
    </location>
</feature>
<evidence type="ECO:0000256" key="1">
    <source>
        <dbReference type="ARBA" id="ARBA00004651"/>
    </source>
</evidence>
<reference evidence="7 8" key="1">
    <citation type="journal article" date="2015" name="Genome Announc.">
        <title>Expanding the biotechnology potential of lactobacilli through comparative genomics of 213 strains and associated genera.</title>
        <authorList>
            <person name="Sun Z."/>
            <person name="Harris H.M."/>
            <person name="McCann A."/>
            <person name="Guo C."/>
            <person name="Argimon S."/>
            <person name="Zhang W."/>
            <person name="Yang X."/>
            <person name="Jeffery I.B."/>
            <person name="Cooney J.C."/>
            <person name="Kagawa T.F."/>
            <person name="Liu W."/>
            <person name="Song Y."/>
            <person name="Salvetti E."/>
            <person name="Wrobel A."/>
            <person name="Rasinkangas P."/>
            <person name="Parkhill J."/>
            <person name="Rea M.C."/>
            <person name="O'Sullivan O."/>
            <person name="Ritari J."/>
            <person name="Douillard F.P."/>
            <person name="Paul Ross R."/>
            <person name="Yang R."/>
            <person name="Briner A.E."/>
            <person name="Felis G.E."/>
            <person name="de Vos W.M."/>
            <person name="Barrangou R."/>
            <person name="Klaenhammer T.R."/>
            <person name="Caufield P.W."/>
            <person name="Cui Y."/>
            <person name="Zhang H."/>
            <person name="O'Toole P.W."/>
        </authorList>
    </citation>
    <scope>NUCLEOTIDE SEQUENCE [LARGE SCALE GENOMIC DNA]</scope>
    <source>
        <strain evidence="7 8">DSM 20253</strain>
    </source>
</reference>
<evidence type="ECO:0000256" key="5">
    <source>
        <dbReference type="ARBA" id="ARBA00023136"/>
    </source>
</evidence>
<organism evidence="7 8">
    <name type="scientific">Loigolactobacillus rennini DSM 20253</name>
    <dbReference type="NCBI Taxonomy" id="1423796"/>
    <lineage>
        <taxon>Bacteria</taxon>
        <taxon>Bacillati</taxon>
        <taxon>Bacillota</taxon>
        <taxon>Bacilli</taxon>
        <taxon>Lactobacillales</taxon>
        <taxon>Lactobacillaceae</taxon>
        <taxon>Loigolactobacillus</taxon>
    </lineage>
</organism>
<keyword evidence="3 6" id="KW-0812">Transmembrane</keyword>
<keyword evidence="4 6" id="KW-1133">Transmembrane helix</keyword>
<evidence type="ECO:0000313" key="7">
    <source>
        <dbReference type="EMBL" id="KRM95687.1"/>
    </source>
</evidence>
<dbReference type="STRING" id="1423796.FC24_GL002059"/>
<dbReference type="EMBL" id="AYYI01000063">
    <property type="protein sequence ID" value="KRM95687.1"/>
    <property type="molecule type" value="Genomic_DNA"/>
</dbReference>
<keyword evidence="2" id="KW-1003">Cell membrane</keyword>
<feature type="transmembrane region" description="Helical" evidence="6">
    <location>
        <begin position="215"/>
        <end position="236"/>
    </location>
</feature>
<evidence type="ECO:0000256" key="2">
    <source>
        <dbReference type="ARBA" id="ARBA00022475"/>
    </source>
</evidence>
<evidence type="ECO:0000256" key="6">
    <source>
        <dbReference type="SAM" id="Phobius"/>
    </source>
</evidence>
<feature type="transmembrane region" description="Helical" evidence="6">
    <location>
        <begin position="93"/>
        <end position="117"/>
    </location>
</feature>
<name>A0A0R2CVH6_9LACO</name>
<evidence type="ECO:0000313" key="8">
    <source>
        <dbReference type="Proteomes" id="UP000051638"/>
    </source>
</evidence>
<gene>
    <name evidence="7" type="ORF">FC24_GL002059</name>
</gene>
<feature type="transmembrane region" description="Helical" evidence="6">
    <location>
        <begin position="137"/>
        <end position="168"/>
    </location>
</feature>
<dbReference type="Pfam" id="PF03631">
    <property type="entry name" value="Virul_fac_BrkB"/>
    <property type="match status" value="1"/>
</dbReference>
<evidence type="ECO:0000256" key="4">
    <source>
        <dbReference type="ARBA" id="ARBA00022989"/>
    </source>
</evidence>
<accession>A0A0R2CVH6</accession>
<keyword evidence="5 6" id="KW-0472">Membrane</keyword>
<comment type="caution">
    <text evidence="7">The sequence shown here is derived from an EMBL/GenBank/DDBJ whole genome shotgun (WGS) entry which is preliminary data.</text>
</comment>
<dbReference type="PATRIC" id="fig|1423796.3.peg.2088"/>
<dbReference type="InterPro" id="IPR017039">
    <property type="entry name" value="Virul_fac_BrkB"/>
</dbReference>
<dbReference type="PANTHER" id="PTHR30213:SF0">
    <property type="entry name" value="UPF0761 MEMBRANE PROTEIN YIHY"/>
    <property type="match status" value="1"/>
</dbReference>
<protein>
    <submittedName>
        <fullName evidence="7">Ribonuclease</fullName>
    </submittedName>
</protein>
<dbReference type="RefSeq" id="WP_235807350.1">
    <property type="nucleotide sequence ID" value="NZ_AYYI01000063.1"/>
</dbReference>